<dbReference type="Pfam" id="PF22916">
    <property type="entry name" value="UTP25_NTPase-like"/>
    <property type="match status" value="1"/>
</dbReference>
<protein>
    <submittedName>
        <fullName evidence="2">U3 small nucleolar RNA-associated protein</fullName>
    </submittedName>
</protein>
<dbReference type="AlphaFoldDB" id="A0AAD4IS15"/>
<dbReference type="GO" id="GO:0019843">
    <property type="term" value="F:rRNA binding"/>
    <property type="evidence" value="ECO:0007669"/>
    <property type="project" value="TreeGrafter"/>
</dbReference>
<organism evidence="2 3">
    <name type="scientific">Perilla frutescens var. hirtella</name>
    <name type="common">Perilla citriodora</name>
    <name type="synonym">Perilla setoyensis</name>
    <dbReference type="NCBI Taxonomy" id="608512"/>
    <lineage>
        <taxon>Eukaryota</taxon>
        <taxon>Viridiplantae</taxon>
        <taxon>Streptophyta</taxon>
        <taxon>Embryophyta</taxon>
        <taxon>Tracheophyta</taxon>
        <taxon>Spermatophyta</taxon>
        <taxon>Magnoliopsida</taxon>
        <taxon>eudicotyledons</taxon>
        <taxon>Gunneridae</taxon>
        <taxon>Pentapetalae</taxon>
        <taxon>asterids</taxon>
        <taxon>lamiids</taxon>
        <taxon>Lamiales</taxon>
        <taxon>Lamiaceae</taxon>
        <taxon>Nepetoideae</taxon>
        <taxon>Elsholtzieae</taxon>
        <taxon>Perilla</taxon>
    </lineage>
</organism>
<dbReference type="PANTHER" id="PTHR12933:SF0">
    <property type="entry name" value="U3 SMALL NUCLEOLAR RNA-ASSOCIATED PROTEIN 25 HOMOLOG"/>
    <property type="match status" value="1"/>
</dbReference>
<dbReference type="GO" id="GO:0032040">
    <property type="term" value="C:small-subunit processome"/>
    <property type="evidence" value="ECO:0007669"/>
    <property type="project" value="TreeGrafter"/>
</dbReference>
<name>A0AAD4IS15_PERFH</name>
<keyword evidence="3" id="KW-1185">Reference proteome</keyword>
<dbReference type="GO" id="GO:0000462">
    <property type="term" value="P:maturation of SSU-rRNA from tricistronic rRNA transcript (SSU-rRNA, 5.8S rRNA, LSU-rRNA)"/>
    <property type="evidence" value="ECO:0007669"/>
    <property type="project" value="TreeGrafter"/>
</dbReference>
<gene>
    <name evidence="2" type="ORF">C2S53_002597</name>
</gene>
<dbReference type="InterPro" id="IPR010678">
    <property type="entry name" value="UTP25"/>
</dbReference>
<evidence type="ECO:0000313" key="3">
    <source>
        <dbReference type="Proteomes" id="UP001190926"/>
    </source>
</evidence>
<proteinExistence type="predicted"/>
<feature type="domain" description="UTP25 NTP hydrolase-like" evidence="1">
    <location>
        <begin position="10"/>
        <end position="79"/>
    </location>
</feature>
<dbReference type="Proteomes" id="UP001190926">
    <property type="component" value="Unassembled WGS sequence"/>
</dbReference>
<dbReference type="EMBL" id="SDAM02003674">
    <property type="protein sequence ID" value="KAH6820439.1"/>
    <property type="molecule type" value="Genomic_DNA"/>
</dbReference>
<dbReference type="InterPro" id="IPR053940">
    <property type="entry name" value="UTP25_NTPase-like"/>
</dbReference>
<evidence type="ECO:0000313" key="2">
    <source>
        <dbReference type="EMBL" id="KAH6820439.1"/>
    </source>
</evidence>
<sequence>MIIVSPLGLITNSSHMNTVVEQMNRLPSKQHGTDVMPIRPWYPDGQARFYRQTVILGSHTNPEMNAFLNQHCLNYQGKVKLNSMRFVKNGQNV</sequence>
<dbReference type="PANTHER" id="PTHR12933">
    <property type="entry name" value="ORF PROTEIN-RELATED"/>
    <property type="match status" value="1"/>
</dbReference>
<evidence type="ECO:0000259" key="1">
    <source>
        <dbReference type="Pfam" id="PF22916"/>
    </source>
</evidence>
<comment type="caution">
    <text evidence="2">The sequence shown here is derived from an EMBL/GenBank/DDBJ whole genome shotgun (WGS) entry which is preliminary data.</text>
</comment>
<reference evidence="2 3" key="1">
    <citation type="journal article" date="2021" name="Nat. Commun.">
        <title>Incipient diploidization of the medicinal plant Perilla within 10,000 years.</title>
        <authorList>
            <person name="Zhang Y."/>
            <person name="Shen Q."/>
            <person name="Leng L."/>
            <person name="Zhang D."/>
            <person name="Chen S."/>
            <person name="Shi Y."/>
            <person name="Ning Z."/>
            <person name="Chen S."/>
        </authorList>
    </citation>
    <scope>NUCLEOTIDE SEQUENCE [LARGE SCALE GENOMIC DNA]</scope>
    <source>
        <strain evidence="3">cv. PC099</strain>
    </source>
</reference>
<accession>A0AAD4IS15</accession>
<dbReference type="GO" id="GO:0034511">
    <property type="term" value="F:U3 snoRNA binding"/>
    <property type="evidence" value="ECO:0007669"/>
    <property type="project" value="InterPro"/>
</dbReference>